<organism evidence="9 10">
    <name type="scientific">Calycina marina</name>
    <dbReference type="NCBI Taxonomy" id="1763456"/>
    <lineage>
        <taxon>Eukaryota</taxon>
        <taxon>Fungi</taxon>
        <taxon>Dikarya</taxon>
        <taxon>Ascomycota</taxon>
        <taxon>Pezizomycotina</taxon>
        <taxon>Leotiomycetes</taxon>
        <taxon>Helotiales</taxon>
        <taxon>Pezizellaceae</taxon>
        <taxon>Calycina</taxon>
    </lineage>
</organism>
<gene>
    <name evidence="9" type="ORF">BJ878DRAFT_487951</name>
</gene>
<keyword evidence="6" id="KW-0539">Nucleus</keyword>
<sequence>MPPARSRPQPEDSRSEASSTKEKVNASTSATVNGKRRAGGNATTTGSSLRDVVTTQNIASGSAAAYTDLSPGIQWSTLDSSILHGYRYDYRLNTPSSFKKSANQIVLSQSPIGRMSPTMARHKQQRRQSKEQLENAVRKHFNSMGISENETVVDFLYKVRWQDKNFRMRFTPLRQHGR</sequence>
<evidence type="ECO:0000256" key="1">
    <source>
        <dbReference type="ARBA" id="ARBA00004123"/>
    </source>
</evidence>
<evidence type="ECO:0000256" key="4">
    <source>
        <dbReference type="ARBA" id="ARBA00023015"/>
    </source>
</evidence>
<feature type="domain" description="Histone deacetylase complex subunit SAP30 Sin3 binding" evidence="8">
    <location>
        <begin position="126"/>
        <end position="160"/>
    </location>
</feature>
<comment type="caution">
    <text evidence="9">The sequence shown here is derived from an EMBL/GenBank/DDBJ whole genome shotgun (WGS) entry which is preliminary data.</text>
</comment>
<dbReference type="AlphaFoldDB" id="A0A9P7ZBN7"/>
<evidence type="ECO:0000256" key="2">
    <source>
        <dbReference type="ARBA" id="ARBA00006283"/>
    </source>
</evidence>
<keyword evidence="5" id="KW-0804">Transcription</keyword>
<comment type="subcellular location">
    <subcellularLocation>
        <location evidence="1">Nucleus</location>
    </subcellularLocation>
</comment>
<accession>A0A9P7ZBN7</accession>
<evidence type="ECO:0000256" key="6">
    <source>
        <dbReference type="ARBA" id="ARBA00023242"/>
    </source>
</evidence>
<keyword evidence="3" id="KW-0678">Repressor</keyword>
<evidence type="ECO:0000313" key="9">
    <source>
        <dbReference type="EMBL" id="KAG9248463.1"/>
    </source>
</evidence>
<evidence type="ECO:0000313" key="10">
    <source>
        <dbReference type="Proteomes" id="UP000887226"/>
    </source>
</evidence>
<dbReference type="EMBL" id="MU253748">
    <property type="protein sequence ID" value="KAG9248463.1"/>
    <property type="molecule type" value="Genomic_DNA"/>
</dbReference>
<dbReference type="InterPro" id="IPR025718">
    <property type="entry name" value="SAP30_Sin3-bd"/>
</dbReference>
<keyword evidence="4" id="KW-0805">Transcription regulation</keyword>
<dbReference type="InterPro" id="IPR024145">
    <property type="entry name" value="His_deAcase_SAP30/SAP30L"/>
</dbReference>
<dbReference type="PANTHER" id="PTHR13286">
    <property type="entry name" value="SAP30"/>
    <property type="match status" value="1"/>
</dbReference>
<dbReference type="InterPro" id="IPR038291">
    <property type="entry name" value="SAP30_C_sf"/>
</dbReference>
<keyword evidence="10" id="KW-1185">Reference proteome</keyword>
<dbReference type="PANTHER" id="PTHR13286:SF23">
    <property type="entry name" value="HISTONE DEACETYLASE COMPLEX SUBUNIT SAP30 SIN3 BINDING DOMAIN-CONTAINING PROTEIN"/>
    <property type="match status" value="1"/>
</dbReference>
<dbReference type="Gene3D" id="6.10.160.20">
    <property type="match status" value="1"/>
</dbReference>
<feature type="region of interest" description="Disordered" evidence="7">
    <location>
        <begin position="1"/>
        <end position="48"/>
    </location>
</feature>
<evidence type="ECO:0000256" key="5">
    <source>
        <dbReference type="ARBA" id="ARBA00023163"/>
    </source>
</evidence>
<reference evidence="9" key="1">
    <citation type="journal article" date="2021" name="IMA Fungus">
        <title>Genomic characterization of three marine fungi, including Emericellopsis atlantica sp. nov. with signatures of a generalist lifestyle and marine biomass degradation.</title>
        <authorList>
            <person name="Hagestad O.C."/>
            <person name="Hou L."/>
            <person name="Andersen J.H."/>
            <person name="Hansen E.H."/>
            <person name="Altermark B."/>
            <person name="Li C."/>
            <person name="Kuhnert E."/>
            <person name="Cox R.J."/>
            <person name="Crous P.W."/>
            <person name="Spatafora J.W."/>
            <person name="Lail K."/>
            <person name="Amirebrahimi M."/>
            <person name="Lipzen A."/>
            <person name="Pangilinan J."/>
            <person name="Andreopoulos W."/>
            <person name="Hayes R.D."/>
            <person name="Ng V."/>
            <person name="Grigoriev I.V."/>
            <person name="Jackson S.A."/>
            <person name="Sutton T.D.S."/>
            <person name="Dobson A.D.W."/>
            <person name="Rama T."/>
        </authorList>
    </citation>
    <scope>NUCLEOTIDE SEQUENCE</scope>
    <source>
        <strain evidence="9">TRa3180A</strain>
    </source>
</reference>
<dbReference type="Pfam" id="PF13867">
    <property type="entry name" value="SAP30_Sin3_bdg"/>
    <property type="match status" value="1"/>
</dbReference>
<evidence type="ECO:0000259" key="8">
    <source>
        <dbReference type="Pfam" id="PF13867"/>
    </source>
</evidence>
<comment type="similarity">
    <text evidence="2">Belongs to the SAP30 family.</text>
</comment>
<protein>
    <recommendedName>
        <fullName evidence="8">Histone deacetylase complex subunit SAP30 Sin3 binding domain-containing protein</fullName>
    </recommendedName>
</protein>
<dbReference type="GO" id="GO:0005634">
    <property type="term" value="C:nucleus"/>
    <property type="evidence" value="ECO:0007669"/>
    <property type="project" value="UniProtKB-SubCell"/>
</dbReference>
<dbReference type="Proteomes" id="UP000887226">
    <property type="component" value="Unassembled WGS sequence"/>
</dbReference>
<evidence type="ECO:0000256" key="7">
    <source>
        <dbReference type="SAM" id="MobiDB-lite"/>
    </source>
</evidence>
<name>A0A9P7ZBN7_9HELO</name>
<feature type="compositionally biased region" description="Basic and acidic residues" evidence="7">
    <location>
        <begin position="8"/>
        <end position="24"/>
    </location>
</feature>
<proteinExistence type="inferred from homology"/>
<dbReference type="OrthoDB" id="510958at2759"/>
<evidence type="ECO:0000256" key="3">
    <source>
        <dbReference type="ARBA" id="ARBA00022491"/>
    </source>
</evidence>